<dbReference type="GO" id="GO:0006313">
    <property type="term" value="P:DNA transposition"/>
    <property type="evidence" value="ECO:0007669"/>
    <property type="project" value="InterPro"/>
</dbReference>
<dbReference type="Pfam" id="PF01548">
    <property type="entry name" value="DEDD_Tnp_IS110"/>
    <property type="match status" value="1"/>
</dbReference>
<dbReference type="PANTHER" id="PTHR33055">
    <property type="entry name" value="TRANSPOSASE FOR INSERTION SEQUENCE ELEMENT IS1111A"/>
    <property type="match status" value="1"/>
</dbReference>
<feature type="domain" description="Transposase IS110-like N-terminal" evidence="1">
    <location>
        <begin position="21"/>
        <end position="172"/>
    </location>
</feature>
<comment type="caution">
    <text evidence="3">The sequence shown here is derived from an EMBL/GenBank/DDBJ whole genome shotgun (WGS) entry which is preliminary data.</text>
</comment>
<dbReference type="GO" id="GO:0004803">
    <property type="term" value="F:transposase activity"/>
    <property type="evidence" value="ECO:0007669"/>
    <property type="project" value="InterPro"/>
</dbReference>
<dbReference type="AlphaFoldDB" id="E2SA92"/>
<dbReference type="PANTHER" id="PTHR33055:SF16">
    <property type="entry name" value="TRANSPOSASE FOR INSERTION SEQUENCE ELEMENT IS1547"/>
    <property type="match status" value="1"/>
</dbReference>
<evidence type="ECO:0000259" key="2">
    <source>
        <dbReference type="Pfam" id="PF02371"/>
    </source>
</evidence>
<accession>E2SA92</accession>
<organism evidence="3 4">
    <name type="scientific">Aeromicrobium marinum DSM 15272</name>
    <dbReference type="NCBI Taxonomy" id="585531"/>
    <lineage>
        <taxon>Bacteria</taxon>
        <taxon>Bacillati</taxon>
        <taxon>Actinomycetota</taxon>
        <taxon>Actinomycetes</taxon>
        <taxon>Propionibacteriales</taxon>
        <taxon>Nocardioidaceae</taxon>
        <taxon>Aeromicrobium</taxon>
    </lineage>
</organism>
<evidence type="ECO:0000313" key="3">
    <source>
        <dbReference type="EMBL" id="EFQ84166.1"/>
    </source>
</evidence>
<dbReference type="eggNOG" id="COG3547">
    <property type="taxonomic scope" value="Bacteria"/>
</dbReference>
<name>E2SA92_9ACTN</name>
<keyword evidence="4" id="KW-1185">Reference proteome</keyword>
<feature type="domain" description="Transposase IS116/IS110/IS902 C-terminal" evidence="2">
    <location>
        <begin position="262"/>
        <end position="340"/>
    </location>
</feature>
<dbReference type="EMBL" id="ACLF03000003">
    <property type="protein sequence ID" value="EFQ84166.1"/>
    <property type="molecule type" value="Genomic_DNA"/>
</dbReference>
<dbReference type="InterPro" id="IPR047650">
    <property type="entry name" value="Transpos_IS110"/>
</dbReference>
<dbReference type="Proteomes" id="UP000003111">
    <property type="component" value="Unassembled WGS sequence"/>
</dbReference>
<proteinExistence type="predicted"/>
<dbReference type="HOGENOM" id="CLU_052328_3_0_11"/>
<dbReference type="Pfam" id="PF02371">
    <property type="entry name" value="Transposase_20"/>
    <property type="match status" value="1"/>
</dbReference>
<dbReference type="STRING" id="585531.HMPREF0063_10882"/>
<dbReference type="InterPro" id="IPR003346">
    <property type="entry name" value="Transposase_20"/>
</dbReference>
<dbReference type="NCBIfam" id="NF033542">
    <property type="entry name" value="transpos_IS110"/>
    <property type="match status" value="1"/>
</dbReference>
<gene>
    <name evidence="3" type="ORF">HMPREF0063_10882</name>
</gene>
<evidence type="ECO:0000259" key="1">
    <source>
        <dbReference type="Pfam" id="PF01548"/>
    </source>
</evidence>
<protein>
    <submittedName>
        <fullName evidence="3">Transposase, IS116/IS110/IS902 family</fullName>
    </submittedName>
</protein>
<reference evidence="3" key="1">
    <citation type="submission" date="2010-08" db="EMBL/GenBank/DDBJ databases">
        <authorList>
            <person name="Muzny D."/>
            <person name="Qin X."/>
            <person name="Buhay C."/>
            <person name="Dugan-Rocha S."/>
            <person name="Ding Y."/>
            <person name="Chen G."/>
            <person name="Hawes A."/>
            <person name="Holder M."/>
            <person name="Jhangiani S."/>
            <person name="Johnson A."/>
            <person name="Khan Z."/>
            <person name="Li Z."/>
            <person name="Liu W."/>
            <person name="Liu X."/>
            <person name="Perez L."/>
            <person name="Shen H."/>
            <person name="Wang Q."/>
            <person name="Watt J."/>
            <person name="Xi L."/>
            <person name="Xin Y."/>
            <person name="Zhou J."/>
            <person name="Deng J."/>
            <person name="Jiang H."/>
            <person name="Liu Y."/>
            <person name="Qu J."/>
            <person name="Song X.-Z."/>
            <person name="Zhang L."/>
            <person name="Villasana D."/>
            <person name="Johnson A."/>
            <person name="Liu J."/>
            <person name="Liyanage D."/>
            <person name="Lorensuhewa L."/>
            <person name="Robinson T."/>
            <person name="Song A."/>
            <person name="Song B.-B."/>
            <person name="Dinh H."/>
            <person name="Thornton R."/>
            <person name="Coyle M."/>
            <person name="Francisco L."/>
            <person name="Jackson L."/>
            <person name="Javaid M."/>
            <person name="Korchina V."/>
            <person name="Kovar C."/>
            <person name="Mata R."/>
            <person name="Mathew T."/>
            <person name="Ngo R."/>
            <person name="Nguyen L."/>
            <person name="Nguyen N."/>
            <person name="Okwuonu G."/>
            <person name="Ongeri F."/>
            <person name="Pham C."/>
            <person name="Simmons D."/>
            <person name="Wilczek-Boney K."/>
            <person name="Hale W."/>
            <person name="Jakkamsetti A."/>
            <person name="Pham P."/>
            <person name="Ruth R."/>
            <person name="San Lucas F."/>
            <person name="Warren J."/>
            <person name="Zhang J."/>
            <person name="Zhao Z."/>
            <person name="Zhou C."/>
            <person name="Zhu D."/>
            <person name="Lee S."/>
            <person name="Bess C."/>
            <person name="Blankenburg K."/>
            <person name="Forbes L."/>
            <person name="Fu Q."/>
            <person name="Gubbala S."/>
            <person name="Hirani K."/>
            <person name="Jayaseelan J.C."/>
            <person name="Lara F."/>
            <person name="Munidasa M."/>
            <person name="Palculict T."/>
            <person name="Patil S."/>
            <person name="Pu L.-L."/>
            <person name="Saada N."/>
            <person name="Tang L."/>
            <person name="Weissenberger G."/>
            <person name="Zhu Y."/>
            <person name="Hemphill L."/>
            <person name="Shang Y."/>
            <person name="Youmans B."/>
            <person name="Ayvaz T."/>
            <person name="Ross M."/>
            <person name="Santibanez J."/>
            <person name="Aqrawi P."/>
            <person name="Gross S."/>
            <person name="Joshi V."/>
            <person name="Fowler G."/>
            <person name="Nazareth L."/>
            <person name="Reid J."/>
            <person name="Worley K."/>
            <person name="Petrosino J."/>
            <person name="Highlander S."/>
            <person name="Gibbs R."/>
        </authorList>
    </citation>
    <scope>NUCLEOTIDE SEQUENCE [LARGE SCALE GENOMIC DNA]</scope>
    <source>
        <strain evidence="3">DSM 15272</strain>
    </source>
</reference>
<dbReference type="GO" id="GO:0003677">
    <property type="term" value="F:DNA binding"/>
    <property type="evidence" value="ECO:0007669"/>
    <property type="project" value="InterPro"/>
</dbReference>
<evidence type="ECO:0000313" key="4">
    <source>
        <dbReference type="Proteomes" id="UP000003111"/>
    </source>
</evidence>
<dbReference type="InterPro" id="IPR002525">
    <property type="entry name" value="Transp_IS110-like_N"/>
</dbReference>
<sequence length="389" mass="41602">MRERIHSPMPSMQLRRDDVIVGVDTHKDNHVAVAIDGLGGRLGDIIVPTTIAGFEELLAFCLAFVGSAGRLIGFGIEGTGSYGVGLARYLRNQGHDVHEIARPARAAERRLAGKNDTIDAEHAARQLLAGHGLSTPKTADGAVETIRLVKIAYDGAVQARTTAMITLKATLATGSEALRAELEKLTDHKLVTACAALEGPTPLPPVRRGAPAVVVPTDPDAAMRHVLASMAQRWLALHEEAKAHAASLKALTAAAAPQLVEAVGVGYDTAAQMLITAGDNANRIKSEAAFAKMCGACPIPAGSGKTNSRHRLYRGGNRQANAALYRVIIVRMRWHQPTIDYVARRTAEGLSKREIIRCLKRYLARELFRLLPAPDTAANPIGEEIEMAA</sequence>